<evidence type="ECO:0000313" key="10">
    <source>
        <dbReference type="Proteomes" id="UP000325255"/>
    </source>
</evidence>
<dbReference type="InterPro" id="IPR032818">
    <property type="entry name" value="DedA-like"/>
</dbReference>
<evidence type="ECO:0000313" key="9">
    <source>
        <dbReference type="EMBL" id="KAA5610960.1"/>
    </source>
</evidence>
<evidence type="ECO:0000256" key="2">
    <source>
        <dbReference type="ARBA" id="ARBA00010792"/>
    </source>
</evidence>
<dbReference type="GO" id="GO:0005886">
    <property type="term" value="C:plasma membrane"/>
    <property type="evidence" value="ECO:0007669"/>
    <property type="project" value="UniProtKB-SubCell"/>
</dbReference>
<organism evidence="9 10">
    <name type="scientific">Rhodovastum atsumiense</name>
    <dbReference type="NCBI Taxonomy" id="504468"/>
    <lineage>
        <taxon>Bacteria</taxon>
        <taxon>Pseudomonadati</taxon>
        <taxon>Pseudomonadota</taxon>
        <taxon>Alphaproteobacteria</taxon>
        <taxon>Acetobacterales</taxon>
        <taxon>Acetobacteraceae</taxon>
        <taxon>Rhodovastum</taxon>
    </lineage>
</organism>
<dbReference type="OrthoDB" id="9801622at2"/>
<keyword evidence="6 7" id="KW-0472">Membrane</keyword>
<name>A0A5M6IRM4_9PROT</name>
<dbReference type="Proteomes" id="UP000325255">
    <property type="component" value="Unassembled WGS sequence"/>
</dbReference>
<feature type="transmembrane region" description="Helical" evidence="7">
    <location>
        <begin position="153"/>
        <end position="171"/>
    </location>
</feature>
<evidence type="ECO:0000256" key="4">
    <source>
        <dbReference type="ARBA" id="ARBA00022692"/>
    </source>
</evidence>
<gene>
    <name evidence="9" type="ORF">F1189_16890</name>
</gene>
<comment type="subcellular location">
    <subcellularLocation>
        <location evidence="1 7">Cell membrane</location>
        <topology evidence="1 7">Multi-pass membrane protein</topology>
    </subcellularLocation>
</comment>
<evidence type="ECO:0000256" key="6">
    <source>
        <dbReference type="ARBA" id="ARBA00023136"/>
    </source>
</evidence>
<sequence>MPISGFSDLLLAWIRDHAAWAPIVVWALAFCESLAFISLLVPATVILIGAGGLIGAAGLSFWVNWLAAAVGAALGDWLSFWLARRYDYAITGLWPLSRHPGLLQRGEAFFRRWGVLGVFFGRFFGPLRATVPLAAGIAGMKPLPFQLANVTSALLWAAGILAPGAFGIQWLM</sequence>
<dbReference type="AlphaFoldDB" id="A0A5M6IRM4"/>
<dbReference type="InterPro" id="IPR032816">
    <property type="entry name" value="VTT_dom"/>
</dbReference>
<keyword evidence="3 7" id="KW-1003">Cell membrane</keyword>
<keyword evidence="5 7" id="KW-1133">Transmembrane helix</keyword>
<evidence type="ECO:0000256" key="5">
    <source>
        <dbReference type="ARBA" id="ARBA00022989"/>
    </source>
</evidence>
<feature type="domain" description="VTT" evidence="8">
    <location>
        <begin position="41"/>
        <end position="165"/>
    </location>
</feature>
<accession>A0A5M6IRM4</accession>
<dbReference type="PANTHER" id="PTHR30353:SF15">
    <property type="entry name" value="INNER MEMBRANE PROTEIN YABI"/>
    <property type="match status" value="1"/>
</dbReference>
<evidence type="ECO:0000256" key="3">
    <source>
        <dbReference type="ARBA" id="ARBA00022475"/>
    </source>
</evidence>
<proteinExistence type="inferred from homology"/>
<feature type="transmembrane region" description="Helical" evidence="7">
    <location>
        <begin position="53"/>
        <end position="74"/>
    </location>
</feature>
<dbReference type="EMBL" id="VWPK01000026">
    <property type="protein sequence ID" value="KAA5610960.1"/>
    <property type="molecule type" value="Genomic_DNA"/>
</dbReference>
<keyword evidence="4 7" id="KW-0812">Transmembrane</keyword>
<dbReference type="Pfam" id="PF09335">
    <property type="entry name" value="VTT_dom"/>
    <property type="match status" value="1"/>
</dbReference>
<comment type="caution">
    <text evidence="9">The sequence shown here is derived from an EMBL/GenBank/DDBJ whole genome shotgun (WGS) entry which is preliminary data.</text>
</comment>
<reference evidence="9 10" key="1">
    <citation type="submission" date="2019-09" db="EMBL/GenBank/DDBJ databases">
        <title>Genome sequence of Rhodovastum atsumiense, a diverse member of the Acetobacteraceae family of non-sulfur purple photosynthetic bacteria.</title>
        <authorList>
            <person name="Meyer T."/>
            <person name="Kyndt J."/>
        </authorList>
    </citation>
    <scope>NUCLEOTIDE SEQUENCE [LARGE SCALE GENOMIC DNA]</scope>
    <source>
        <strain evidence="9 10">DSM 21279</strain>
    </source>
</reference>
<keyword evidence="10" id="KW-1185">Reference proteome</keyword>
<comment type="caution">
    <text evidence="7">Lacks conserved residue(s) required for the propagation of feature annotation.</text>
</comment>
<dbReference type="PANTHER" id="PTHR30353">
    <property type="entry name" value="INNER MEMBRANE PROTEIN DEDA-RELATED"/>
    <property type="match status" value="1"/>
</dbReference>
<protein>
    <submittedName>
        <fullName evidence="9">DedA family protein</fullName>
    </submittedName>
</protein>
<comment type="similarity">
    <text evidence="2 7">Belongs to the DedA family.</text>
</comment>
<evidence type="ECO:0000256" key="7">
    <source>
        <dbReference type="RuleBase" id="RU367016"/>
    </source>
</evidence>
<evidence type="ECO:0000256" key="1">
    <source>
        <dbReference type="ARBA" id="ARBA00004651"/>
    </source>
</evidence>
<evidence type="ECO:0000259" key="8">
    <source>
        <dbReference type="Pfam" id="PF09335"/>
    </source>
</evidence>